<organism evidence="2 3">
    <name type="scientific">Litomosoides sigmodontis</name>
    <name type="common">Filarial nematode worm</name>
    <dbReference type="NCBI Taxonomy" id="42156"/>
    <lineage>
        <taxon>Eukaryota</taxon>
        <taxon>Metazoa</taxon>
        <taxon>Ecdysozoa</taxon>
        <taxon>Nematoda</taxon>
        <taxon>Chromadorea</taxon>
        <taxon>Rhabditida</taxon>
        <taxon>Spirurina</taxon>
        <taxon>Spiruromorpha</taxon>
        <taxon>Filarioidea</taxon>
        <taxon>Onchocercidae</taxon>
        <taxon>Litomosoides</taxon>
    </lineage>
</organism>
<feature type="chain" id="PRO_5018263047" description="Domain of unknown function DB domain-containing protein" evidence="1">
    <location>
        <begin position="25"/>
        <end position="352"/>
    </location>
</feature>
<name>A0A3P6TIE6_LITSI</name>
<dbReference type="OMA" id="HKMITEA"/>
<dbReference type="Proteomes" id="UP000277928">
    <property type="component" value="Unassembled WGS sequence"/>
</dbReference>
<evidence type="ECO:0008006" key="4">
    <source>
        <dbReference type="Google" id="ProtNLM"/>
    </source>
</evidence>
<protein>
    <recommendedName>
        <fullName evidence="4">Domain of unknown function DB domain-containing protein</fullName>
    </recommendedName>
</protein>
<dbReference type="OrthoDB" id="5803328at2759"/>
<gene>
    <name evidence="2" type="ORF">NLS_LOCUS8389</name>
</gene>
<accession>A0A3P6TIE6</accession>
<keyword evidence="3" id="KW-1185">Reference proteome</keyword>
<feature type="signal peptide" evidence="1">
    <location>
        <begin position="1"/>
        <end position="24"/>
    </location>
</feature>
<reference evidence="2 3" key="1">
    <citation type="submission" date="2018-08" db="EMBL/GenBank/DDBJ databases">
        <authorList>
            <person name="Laetsch R D."/>
            <person name="Stevens L."/>
            <person name="Kumar S."/>
            <person name="Blaxter L. M."/>
        </authorList>
    </citation>
    <scope>NUCLEOTIDE SEQUENCE [LARGE SCALE GENOMIC DNA]</scope>
</reference>
<evidence type="ECO:0000313" key="2">
    <source>
        <dbReference type="EMBL" id="VDK87882.1"/>
    </source>
</evidence>
<dbReference type="EMBL" id="UYRX01001047">
    <property type="protein sequence ID" value="VDK87882.1"/>
    <property type="molecule type" value="Genomic_DNA"/>
</dbReference>
<sequence>MTLQLSMWTNLCCSLLWTFKLAEGEFTQNNEQASERVIIDANNSFSNSNMIDVKVLDARKLNQLISFIDKTWILPDLGASQPTGSNFKYKETCVNIYQSRKDACQVMGYGTMCFNYCYEQGEELKFPCRNVADSAYCKNNSAFDSFLTQYQKDPCKARNYIRQMISRCYATAICDTQHGILNTTIIDGNNEEWEDNNGAPSSNLTASYRNQQKPSQVIQQELPEIQLTRPIPIWQLLLHRHKMTAATKSLPIVNATEDNRVAEVFSKEGLEKSSSLSSLKNMEITGANNSTDINIKSNWGRRREVFTDKTTPVKQIVSRKNQNEERAVESSLWLRRVLQQMEKSGLFETLMT</sequence>
<evidence type="ECO:0000313" key="3">
    <source>
        <dbReference type="Proteomes" id="UP000277928"/>
    </source>
</evidence>
<dbReference type="STRING" id="42156.A0A3P6TIE6"/>
<proteinExistence type="predicted"/>
<keyword evidence="1" id="KW-0732">Signal</keyword>
<evidence type="ECO:0000256" key="1">
    <source>
        <dbReference type="SAM" id="SignalP"/>
    </source>
</evidence>
<dbReference type="AlphaFoldDB" id="A0A3P6TIE6"/>